<dbReference type="PANTHER" id="PTHR31490:SF3">
    <property type="entry name" value="GLYCOSYL HYDROLASE FAMILY 10 PROTEIN"/>
    <property type="match status" value="1"/>
</dbReference>
<dbReference type="Proteomes" id="UP000824120">
    <property type="component" value="Chromosome 9"/>
</dbReference>
<reference evidence="6 7" key="1">
    <citation type="submission" date="2020-09" db="EMBL/GenBank/DDBJ databases">
        <title>De no assembly of potato wild relative species, Solanum commersonii.</title>
        <authorList>
            <person name="Cho K."/>
        </authorList>
    </citation>
    <scope>NUCLEOTIDE SEQUENCE [LARGE SCALE GENOMIC DNA]</scope>
    <source>
        <strain evidence="6">LZ3.2</strain>
        <tissue evidence="6">Leaf</tissue>
    </source>
</reference>
<organism evidence="6 7">
    <name type="scientific">Solanum commersonii</name>
    <name type="common">Commerson's wild potato</name>
    <name type="synonym">Commerson's nightshade</name>
    <dbReference type="NCBI Taxonomy" id="4109"/>
    <lineage>
        <taxon>Eukaryota</taxon>
        <taxon>Viridiplantae</taxon>
        <taxon>Streptophyta</taxon>
        <taxon>Embryophyta</taxon>
        <taxon>Tracheophyta</taxon>
        <taxon>Spermatophyta</taxon>
        <taxon>Magnoliopsida</taxon>
        <taxon>eudicotyledons</taxon>
        <taxon>Gunneridae</taxon>
        <taxon>Pentapetalae</taxon>
        <taxon>asterids</taxon>
        <taxon>lamiids</taxon>
        <taxon>Solanales</taxon>
        <taxon>Solanaceae</taxon>
        <taxon>Solanoideae</taxon>
        <taxon>Solaneae</taxon>
        <taxon>Solanum</taxon>
    </lineage>
</organism>
<dbReference type="InterPro" id="IPR001000">
    <property type="entry name" value="GH10_dom"/>
</dbReference>
<comment type="similarity">
    <text evidence="1">Belongs to the glycosyl hydrolase 10 (cellulase F) family.</text>
</comment>
<evidence type="ECO:0000256" key="3">
    <source>
        <dbReference type="ARBA" id="ARBA00023277"/>
    </source>
</evidence>
<feature type="domain" description="GH10" evidence="5">
    <location>
        <begin position="2"/>
        <end position="82"/>
    </location>
</feature>
<dbReference type="PANTHER" id="PTHR31490">
    <property type="entry name" value="GLYCOSYL HYDROLASE"/>
    <property type="match status" value="1"/>
</dbReference>
<gene>
    <name evidence="6" type="ORF">H5410_046578</name>
</gene>
<dbReference type="GO" id="GO:0031176">
    <property type="term" value="F:endo-1,4-beta-xylanase activity"/>
    <property type="evidence" value="ECO:0007669"/>
    <property type="project" value="UniProtKB-ARBA"/>
</dbReference>
<accession>A0A9J5XGV9</accession>
<dbReference type="AlphaFoldDB" id="A0A9J5XGV9"/>
<evidence type="ECO:0000313" key="6">
    <source>
        <dbReference type="EMBL" id="KAG5586144.1"/>
    </source>
</evidence>
<evidence type="ECO:0000259" key="5">
    <source>
        <dbReference type="Pfam" id="PF00331"/>
    </source>
</evidence>
<dbReference type="InterPro" id="IPR044846">
    <property type="entry name" value="GH10"/>
</dbReference>
<dbReference type="Pfam" id="PF00331">
    <property type="entry name" value="Glyco_hydro_10"/>
    <property type="match status" value="1"/>
</dbReference>
<dbReference type="OrthoDB" id="1650857at2759"/>
<keyword evidence="2" id="KW-0378">Hydrolase</keyword>
<sequence length="176" mass="19604">MNDYNVVETCYDINSTVDAYISKLRDLKQCGIFMDGIGLEGHFIVPNPPLIRAVLDKLAILKLLIWLTEVDINKSLDKEIQLAAVSAHNRCSLCGVNAVVIFCRIGRQLVAPSLCCYCCRMEIAWSPGCSPIRVAGSDGGSLVVFARLSELSIVVHYSFSRLHWTEKRMERRAKGV</sequence>
<keyword evidence="4" id="KW-0624">Polysaccharide degradation</keyword>
<evidence type="ECO:0000256" key="1">
    <source>
        <dbReference type="ARBA" id="ARBA00007495"/>
    </source>
</evidence>
<dbReference type="SUPFAM" id="SSF51445">
    <property type="entry name" value="(Trans)glycosidases"/>
    <property type="match status" value="1"/>
</dbReference>
<proteinExistence type="inferred from homology"/>
<evidence type="ECO:0000313" key="7">
    <source>
        <dbReference type="Proteomes" id="UP000824120"/>
    </source>
</evidence>
<dbReference type="Gene3D" id="3.20.20.80">
    <property type="entry name" value="Glycosidases"/>
    <property type="match status" value="1"/>
</dbReference>
<dbReference type="InterPro" id="IPR017853">
    <property type="entry name" value="GH"/>
</dbReference>
<keyword evidence="7" id="KW-1185">Reference proteome</keyword>
<comment type="caution">
    <text evidence="6">The sequence shown here is derived from an EMBL/GenBank/DDBJ whole genome shotgun (WGS) entry which is preliminary data.</text>
</comment>
<dbReference type="EMBL" id="JACXVP010000009">
    <property type="protein sequence ID" value="KAG5586144.1"/>
    <property type="molecule type" value="Genomic_DNA"/>
</dbReference>
<protein>
    <recommendedName>
        <fullName evidence="5">GH10 domain-containing protein</fullName>
    </recommendedName>
</protein>
<dbReference type="GO" id="GO:0000272">
    <property type="term" value="P:polysaccharide catabolic process"/>
    <property type="evidence" value="ECO:0007669"/>
    <property type="project" value="UniProtKB-KW"/>
</dbReference>
<evidence type="ECO:0000256" key="2">
    <source>
        <dbReference type="ARBA" id="ARBA00022801"/>
    </source>
</evidence>
<name>A0A9J5XGV9_SOLCO</name>
<evidence type="ECO:0000256" key="4">
    <source>
        <dbReference type="ARBA" id="ARBA00023326"/>
    </source>
</evidence>
<keyword evidence="3" id="KW-0119">Carbohydrate metabolism</keyword>